<dbReference type="PANTHER" id="PTHR11351:SF33">
    <property type="entry name" value="DELTA-9 FATTY ACID DESATURASE, DESA"/>
    <property type="match status" value="1"/>
</dbReference>
<dbReference type="EMBL" id="LR797824">
    <property type="protein sequence ID" value="CAB4241819.1"/>
    <property type="molecule type" value="Genomic_DNA"/>
</dbReference>
<evidence type="ECO:0000256" key="3">
    <source>
        <dbReference type="ARBA" id="ARBA00022832"/>
    </source>
</evidence>
<keyword evidence="2 9" id="KW-0812">Transmembrane</keyword>
<keyword evidence="6" id="KW-0408">Iron</keyword>
<evidence type="ECO:0000256" key="7">
    <source>
        <dbReference type="ARBA" id="ARBA00023098"/>
    </source>
</evidence>
<dbReference type="PANTHER" id="PTHR11351">
    <property type="entry name" value="ACYL-COA DESATURASE"/>
    <property type="match status" value="1"/>
</dbReference>
<dbReference type="InterPro" id="IPR015876">
    <property type="entry name" value="Acyl-CoA_DS"/>
</dbReference>
<dbReference type="GO" id="GO:0016020">
    <property type="term" value="C:membrane"/>
    <property type="evidence" value="ECO:0007669"/>
    <property type="project" value="UniProtKB-SubCell"/>
</dbReference>
<keyword evidence="3" id="KW-0276">Fatty acid metabolism</keyword>
<organism evidence="11">
    <name type="scientific">uncultured Caudovirales phage</name>
    <dbReference type="NCBI Taxonomy" id="2100421"/>
    <lineage>
        <taxon>Viruses</taxon>
        <taxon>Duplodnaviria</taxon>
        <taxon>Heunggongvirae</taxon>
        <taxon>Uroviricota</taxon>
        <taxon>Caudoviricetes</taxon>
        <taxon>Peduoviridae</taxon>
        <taxon>Maltschvirus</taxon>
        <taxon>Maltschvirus maltsch</taxon>
    </lineage>
</organism>
<dbReference type="InterPro" id="IPR005804">
    <property type="entry name" value="FA_desaturase_dom"/>
</dbReference>
<dbReference type="CDD" id="cd03505">
    <property type="entry name" value="Delta9-FADS-like"/>
    <property type="match status" value="1"/>
</dbReference>
<dbReference type="Pfam" id="PF00487">
    <property type="entry name" value="FA_desaturase"/>
    <property type="match status" value="1"/>
</dbReference>
<gene>
    <name evidence="11" type="ORF">UFOVP71_357</name>
</gene>
<keyword evidence="5" id="KW-0560">Oxidoreductase</keyword>
<name>A0A6J5TBZ7_9CAUD</name>
<evidence type="ECO:0000256" key="5">
    <source>
        <dbReference type="ARBA" id="ARBA00023002"/>
    </source>
</evidence>
<evidence type="ECO:0000256" key="8">
    <source>
        <dbReference type="ARBA" id="ARBA00023136"/>
    </source>
</evidence>
<keyword evidence="8 9" id="KW-0472">Membrane</keyword>
<dbReference type="GO" id="GO:0016717">
    <property type="term" value="F:oxidoreductase activity, acting on paired donors, with oxidation of a pair of donors resulting in the reduction of molecular oxygen to two molecules of water"/>
    <property type="evidence" value="ECO:0007669"/>
    <property type="project" value="InterPro"/>
</dbReference>
<sequence>MTHITIASVTLFLHRSQAHKGVEFHPIVSHFFRFWLWLTTGMVTKQWVAIHRKHHRYSDVEGDPHSPHVYGIQRVFFKGAGLYHAASKDRAMVEQYGVGTPDDWVERNVYTAHSRLGILLMLIFNLCVFGLWGWLIWGIQMIWIPLWAAGVVNGIGHWTGYTNSTTRDHSRNISPWGIIIGGEELHANHHLNPASPRLSLRWFEFDIGWFYIKTLELVKLAKLRT</sequence>
<evidence type="ECO:0000256" key="9">
    <source>
        <dbReference type="SAM" id="Phobius"/>
    </source>
</evidence>
<reference evidence="11" key="1">
    <citation type="submission" date="2020-05" db="EMBL/GenBank/DDBJ databases">
        <authorList>
            <person name="Chiriac C."/>
            <person name="Salcher M."/>
            <person name="Ghai R."/>
            <person name="Kavagutti S V."/>
        </authorList>
    </citation>
    <scope>NUCLEOTIDE SEQUENCE</scope>
</reference>
<feature type="domain" description="Fatty acid desaturase" evidence="10">
    <location>
        <begin position="4"/>
        <end position="197"/>
    </location>
</feature>
<proteinExistence type="predicted"/>
<dbReference type="GO" id="GO:0006631">
    <property type="term" value="P:fatty acid metabolic process"/>
    <property type="evidence" value="ECO:0007669"/>
    <property type="project" value="UniProtKB-KW"/>
</dbReference>
<evidence type="ECO:0000256" key="2">
    <source>
        <dbReference type="ARBA" id="ARBA00022692"/>
    </source>
</evidence>
<feature type="transmembrane region" description="Helical" evidence="9">
    <location>
        <begin position="142"/>
        <end position="161"/>
    </location>
</feature>
<protein>
    <submittedName>
        <fullName evidence="11">OLE1 Fatty-acid desaturase</fullName>
    </submittedName>
</protein>
<evidence type="ECO:0000313" key="11">
    <source>
        <dbReference type="EMBL" id="CAB4241819.1"/>
    </source>
</evidence>
<feature type="transmembrane region" description="Helical" evidence="9">
    <location>
        <begin position="116"/>
        <end position="136"/>
    </location>
</feature>
<evidence type="ECO:0000256" key="6">
    <source>
        <dbReference type="ARBA" id="ARBA00023004"/>
    </source>
</evidence>
<evidence type="ECO:0000256" key="1">
    <source>
        <dbReference type="ARBA" id="ARBA00004141"/>
    </source>
</evidence>
<keyword evidence="4 9" id="KW-1133">Transmembrane helix</keyword>
<accession>A0A6J5TBZ7</accession>
<comment type="subcellular location">
    <subcellularLocation>
        <location evidence="1">Membrane</location>
        <topology evidence="1">Multi-pass membrane protein</topology>
    </subcellularLocation>
</comment>
<keyword evidence="7" id="KW-0443">Lipid metabolism</keyword>
<evidence type="ECO:0000259" key="10">
    <source>
        <dbReference type="Pfam" id="PF00487"/>
    </source>
</evidence>
<evidence type="ECO:0000256" key="4">
    <source>
        <dbReference type="ARBA" id="ARBA00022989"/>
    </source>
</evidence>